<dbReference type="Gene3D" id="3.30.60.20">
    <property type="match status" value="1"/>
</dbReference>
<dbReference type="AlphaFoldDB" id="A0A061F4E1"/>
<proteinExistence type="predicted"/>
<evidence type="ECO:0000259" key="6">
    <source>
        <dbReference type="SMART" id="SM00249"/>
    </source>
</evidence>
<dbReference type="Gramene" id="EOY09409">
    <property type="protein sequence ID" value="EOY09409"/>
    <property type="gene ID" value="TCM_024834"/>
</dbReference>
<evidence type="ECO:0000256" key="4">
    <source>
        <dbReference type="ARBA" id="ARBA00022833"/>
    </source>
</evidence>
<feature type="domain" description="Phorbol-ester/DAG-type" evidence="5">
    <location>
        <begin position="1015"/>
        <end position="1066"/>
    </location>
</feature>
<dbReference type="InterPro" id="IPR004146">
    <property type="entry name" value="DC1"/>
</dbReference>
<evidence type="ECO:0000256" key="1">
    <source>
        <dbReference type="ARBA" id="ARBA00022723"/>
    </source>
</evidence>
<evidence type="ECO:0000256" key="2">
    <source>
        <dbReference type="ARBA" id="ARBA00022737"/>
    </source>
</evidence>
<feature type="domain" description="Phorbol-ester/DAG-type" evidence="5">
    <location>
        <begin position="138"/>
        <end position="186"/>
    </location>
</feature>
<organism evidence="7 8">
    <name type="scientific">Theobroma cacao</name>
    <name type="common">Cacao</name>
    <name type="synonym">Cocoa</name>
    <dbReference type="NCBI Taxonomy" id="3641"/>
    <lineage>
        <taxon>Eukaryota</taxon>
        <taxon>Viridiplantae</taxon>
        <taxon>Streptophyta</taxon>
        <taxon>Embryophyta</taxon>
        <taxon>Tracheophyta</taxon>
        <taxon>Spermatophyta</taxon>
        <taxon>Magnoliopsida</taxon>
        <taxon>eudicotyledons</taxon>
        <taxon>Gunneridae</taxon>
        <taxon>Pentapetalae</taxon>
        <taxon>rosids</taxon>
        <taxon>malvids</taxon>
        <taxon>Malvales</taxon>
        <taxon>Malvaceae</taxon>
        <taxon>Byttnerioideae</taxon>
        <taxon>Theobroma</taxon>
    </lineage>
</organism>
<dbReference type="HOGENOM" id="CLU_266216_0_0_1"/>
<gene>
    <name evidence="7" type="ORF">TCM_024834</name>
</gene>
<feature type="domain" description="Phorbol-ester/DAG-type" evidence="5">
    <location>
        <begin position="23"/>
        <end position="68"/>
    </location>
</feature>
<keyword evidence="4" id="KW-0862">Zinc</keyword>
<dbReference type="SMART" id="SM00109">
    <property type="entry name" value="C1"/>
    <property type="match status" value="9"/>
</dbReference>
<dbReference type="InParanoid" id="A0A061F4E1"/>
<dbReference type="GO" id="GO:0008270">
    <property type="term" value="F:zinc ion binding"/>
    <property type="evidence" value="ECO:0007669"/>
    <property type="project" value="UniProtKB-KW"/>
</dbReference>
<feature type="domain" description="Zinc finger PHD-type" evidence="6">
    <location>
        <begin position="332"/>
        <end position="378"/>
    </location>
</feature>
<dbReference type="Proteomes" id="UP000026915">
    <property type="component" value="Chromosome 5"/>
</dbReference>
<dbReference type="eggNOG" id="ENOG502RANS">
    <property type="taxonomic scope" value="Eukaryota"/>
</dbReference>
<name>A0A061F4E1_THECC</name>
<keyword evidence="2" id="KW-0677">Repeat</keyword>
<dbReference type="InterPro" id="IPR046349">
    <property type="entry name" value="C1-like_sf"/>
</dbReference>
<dbReference type="EMBL" id="CM001883">
    <property type="protein sequence ID" value="EOY09409.1"/>
    <property type="molecule type" value="Genomic_DNA"/>
</dbReference>
<dbReference type="Pfam" id="PF03107">
    <property type="entry name" value="C1_2"/>
    <property type="match status" value="14"/>
</dbReference>
<dbReference type="SMART" id="SM00249">
    <property type="entry name" value="PHD"/>
    <property type="match status" value="8"/>
</dbReference>
<feature type="domain" description="Zinc finger PHD-type" evidence="6">
    <location>
        <begin position="212"/>
        <end position="260"/>
    </location>
</feature>
<feature type="domain" description="Zinc finger PHD-type" evidence="6">
    <location>
        <begin position="977"/>
        <end position="1039"/>
    </location>
</feature>
<evidence type="ECO:0000259" key="5">
    <source>
        <dbReference type="SMART" id="SM00109"/>
    </source>
</evidence>
<sequence length="1246" mass="144094">MSAKREGKREMVEHFSHQHLLESSWRRNKYDAARCSGCWKEVRDLGYCCPEFECKFYLHKTCAKLAPKINHPFHPPHPLILLAKAPYVRCFCNFCGWLCMGFVYRCAACEFHLDVNCANLQVSVAGNFEKLEHFSHEHPLIFNEKYNKKVYGDCQGCRKPLSGPIYRCLDCSKFDLHKECAELPLELNHPFHPSHPLILLPISPNFPSTVRICNFCHSICAAFVYHCSSCNFYLDTGCALLKQFLAGKFLKLEYFCHKHPLTFFEMHKNEIKDPCSACGKLLSGPIYSCIDCGFHLHKTCAQLPLKFDHPFHCFCEDLLVLQAEWLNPSQATCSFCNSGLRGLIYHCVSCKFNLHITCALLLPLNTEKTLVIQHFSHVHQLIFVEKHGDEVNGSCRGCGKVLSGPIYSCVECKFHLHKKCAQLPREIDHSSHRKHSLVLLAEPPSHQKGCSCYLCKKQCKGFVYYCSDCDFGNLLEDVEDVSLPRDIKVETHEHPFKLLLRPISFTCDFCGINGDRTPYVCSECDLVIHKNCIRLPSAIKIMRHPHRITFQHFLRQKKSNKRMCNICQEEVNTEYGSYYCYICHQYIAHVRCATDDYIWDETNPDDEDQRPKGALSLITSVIEEVRHGEDVIAAVIKHAFHQHILILTLGGEVKDDRSCNGCMRPLSTPFFSCEQCQFFLHKKCVELPSVKQHPLHRHPLVLYKPNNAEYPRTCSACLQLHHGFTYNCEKCNFHIDIDCSLLSDTLKHESHGAHHLYLDHRYEGNCSASGEHITFRTGAYRCKHCESFALSFKCIKLPRTASYKYDKHLLTLTYFDRVDPNQCYCDICEEERDPKYWFYHCAYCDTSVHPQCVLGELLYIKLGSIYIHHVHPHRLTFVRKIWDCPPCSICGELCINQALECTKLGCNFIIHWKCKNSSQASIQKQISYRTTQLDDEDQRLNVNEEIRFEEDGIVTSIKLPVHEHFLILGDEVKVDNICDACMKPVSAPFYGCERCLFFLHKNCAELPRQKRHPFHRHQLTLKESDPAVVDDVSTCSACLRSHHGFAYVCNRCEFQIDIQCSLLSDTLRHPSHEHLLLFHPNYTGHCSACSSNIYDKGVYRCGSGCEFVLDFRCSTEPPKVKSKFHEHPVNLIYHDDSDQHYCGICEEKRHPKHWFYHCADCYNSFHPECVLGELPYIKLGSTYNYFGHRHFLTFVEKMNNSLPCNICRKLCKNQALECKKSECGFIIHWKCRGQGWQTVRPTKRRS</sequence>
<dbReference type="InterPro" id="IPR002219">
    <property type="entry name" value="PKC_DAG/PE"/>
</dbReference>
<feature type="domain" description="Zinc finger PHD-type" evidence="6">
    <location>
        <begin position="824"/>
        <end position="888"/>
    </location>
</feature>
<dbReference type="InterPro" id="IPR043145">
    <property type="entry name" value="Znf_ZZ_sf"/>
</dbReference>
<reference evidence="7 8" key="1">
    <citation type="journal article" date="2013" name="Genome Biol.">
        <title>The genome sequence of the most widely cultivated cacao type and its use to identify candidate genes regulating pod color.</title>
        <authorList>
            <person name="Motamayor J.C."/>
            <person name="Mockaitis K."/>
            <person name="Schmutz J."/>
            <person name="Haiminen N."/>
            <person name="Iii D.L."/>
            <person name="Cornejo O."/>
            <person name="Findley S.D."/>
            <person name="Zheng P."/>
            <person name="Utro F."/>
            <person name="Royaert S."/>
            <person name="Saski C."/>
            <person name="Jenkins J."/>
            <person name="Podicheti R."/>
            <person name="Zhao M."/>
            <person name="Scheffler B.E."/>
            <person name="Stack J.C."/>
            <person name="Feltus F.A."/>
            <person name="Mustiga G.M."/>
            <person name="Amores F."/>
            <person name="Phillips W."/>
            <person name="Marelli J.P."/>
            <person name="May G.D."/>
            <person name="Shapiro H."/>
            <person name="Ma J."/>
            <person name="Bustamante C.D."/>
            <person name="Schnell R.J."/>
            <person name="Main D."/>
            <person name="Gilbert D."/>
            <person name="Parida L."/>
            <person name="Kuhn D.N."/>
        </authorList>
    </citation>
    <scope>NUCLEOTIDE SEQUENCE [LARGE SCALE GENOMIC DNA]</scope>
    <source>
        <strain evidence="8">cv. Matina 1-6</strain>
    </source>
</reference>
<evidence type="ECO:0000313" key="8">
    <source>
        <dbReference type="Proteomes" id="UP000026915"/>
    </source>
</evidence>
<dbReference type="PANTHER" id="PTHR32410:SF163">
    <property type="entry name" value="DC1 DOMAIN-CONTAINING PROTEIN"/>
    <property type="match status" value="1"/>
</dbReference>
<dbReference type="FunCoup" id="A0A061F4E1">
    <property type="interactions" value="73"/>
</dbReference>
<dbReference type="InterPro" id="IPR001965">
    <property type="entry name" value="Znf_PHD"/>
</dbReference>
<keyword evidence="8" id="KW-1185">Reference proteome</keyword>
<dbReference type="InterPro" id="IPR053192">
    <property type="entry name" value="Vacuole_Formation_Reg"/>
</dbReference>
<feature type="domain" description="Zinc finger PHD-type" evidence="6">
    <location>
        <begin position="658"/>
        <end position="718"/>
    </location>
</feature>
<protein>
    <recommendedName>
        <fullName evidence="9">Cysteine/Histidine-rich C1 domain family protein</fullName>
    </recommendedName>
</protein>
<feature type="domain" description="Phorbol-ester/DAG-type" evidence="5">
    <location>
        <begin position="962"/>
        <end position="1009"/>
    </location>
</feature>
<evidence type="ECO:0008006" key="9">
    <source>
        <dbReference type="Google" id="ProtNLM"/>
    </source>
</evidence>
<keyword evidence="3" id="KW-0863">Zinc-finger</keyword>
<feature type="domain" description="Zinc finger PHD-type" evidence="6">
    <location>
        <begin position="506"/>
        <end position="584"/>
    </location>
</feature>
<evidence type="ECO:0000313" key="7">
    <source>
        <dbReference type="EMBL" id="EOY09409.1"/>
    </source>
</evidence>
<feature type="domain" description="Phorbol-ester/DAG-type" evidence="5">
    <location>
        <begin position="494"/>
        <end position="538"/>
    </location>
</feature>
<dbReference type="SUPFAM" id="SSF57889">
    <property type="entry name" value="Cysteine-rich domain"/>
    <property type="match status" value="11"/>
</dbReference>
<feature type="domain" description="Phorbol-ester/DAG-type" evidence="5">
    <location>
        <begin position="641"/>
        <end position="690"/>
    </location>
</feature>
<feature type="domain" description="Zinc finger PHD-type" evidence="6">
    <location>
        <begin position="274"/>
        <end position="319"/>
    </location>
</feature>
<accession>A0A061F4E1</accession>
<feature type="domain" description="Phorbol-ester/DAG-type" evidence="5">
    <location>
        <begin position="257"/>
        <end position="313"/>
    </location>
</feature>
<feature type="domain" description="Phorbol-ester/DAG-type" evidence="5">
    <location>
        <begin position="323"/>
        <end position="364"/>
    </location>
</feature>
<dbReference type="PANTHER" id="PTHR32410">
    <property type="entry name" value="CYSTEINE/HISTIDINE-RICH C1 DOMAIN FAMILY PROTEIN"/>
    <property type="match status" value="1"/>
</dbReference>
<feature type="domain" description="Phorbol-ester/DAG-type" evidence="5">
    <location>
        <begin position="379"/>
        <end position="426"/>
    </location>
</feature>
<evidence type="ECO:0000256" key="3">
    <source>
        <dbReference type="ARBA" id="ARBA00022771"/>
    </source>
</evidence>
<dbReference type="Gene3D" id="3.30.60.90">
    <property type="match status" value="1"/>
</dbReference>
<keyword evidence="1" id="KW-0479">Metal-binding</keyword>
<dbReference type="OMA" id="FIIHWKC"/>
<feature type="domain" description="Zinc finger PHD-type" evidence="6">
    <location>
        <begin position="1141"/>
        <end position="1191"/>
    </location>
</feature>